<accession>A0ACC1K4F3</accession>
<keyword evidence="2" id="KW-1185">Reference proteome</keyword>
<dbReference type="Proteomes" id="UP001140234">
    <property type="component" value="Unassembled WGS sequence"/>
</dbReference>
<name>A0ACC1K4F3_9FUNG</name>
<dbReference type="EMBL" id="JANBUJ010000233">
    <property type="protein sequence ID" value="KAJ2773373.1"/>
    <property type="molecule type" value="Genomic_DNA"/>
</dbReference>
<protein>
    <submittedName>
        <fullName evidence="1">Uncharacterized protein</fullName>
    </submittedName>
</protein>
<evidence type="ECO:0000313" key="2">
    <source>
        <dbReference type="Proteomes" id="UP001140234"/>
    </source>
</evidence>
<organism evidence="1 2">
    <name type="scientific">Coemansia nantahalensis</name>
    <dbReference type="NCBI Taxonomy" id="2789366"/>
    <lineage>
        <taxon>Eukaryota</taxon>
        <taxon>Fungi</taxon>
        <taxon>Fungi incertae sedis</taxon>
        <taxon>Zoopagomycota</taxon>
        <taxon>Kickxellomycotina</taxon>
        <taxon>Kickxellomycetes</taxon>
        <taxon>Kickxellales</taxon>
        <taxon>Kickxellaceae</taxon>
        <taxon>Coemansia</taxon>
    </lineage>
</organism>
<proteinExistence type="predicted"/>
<comment type="caution">
    <text evidence="1">The sequence shown here is derived from an EMBL/GenBank/DDBJ whole genome shotgun (WGS) entry which is preliminary data.</text>
</comment>
<reference evidence="1" key="1">
    <citation type="submission" date="2022-07" db="EMBL/GenBank/DDBJ databases">
        <title>Phylogenomic reconstructions and comparative analyses of Kickxellomycotina fungi.</title>
        <authorList>
            <person name="Reynolds N.K."/>
            <person name="Stajich J.E."/>
            <person name="Barry K."/>
            <person name="Grigoriev I.V."/>
            <person name="Crous P."/>
            <person name="Smith M.E."/>
        </authorList>
    </citation>
    <scope>NUCLEOTIDE SEQUENCE</scope>
    <source>
        <strain evidence="1">CBS 109366</strain>
    </source>
</reference>
<evidence type="ECO:0000313" key="1">
    <source>
        <dbReference type="EMBL" id="KAJ2773373.1"/>
    </source>
</evidence>
<sequence>MEPTAIVGPVAVVEPDVTERSVEVPVPAEEQIGAEESIDLAELVVAEEPAVKASMTEEIAAAEVPAIEEPAAEAPVPVEGSTAIEAAVVGDELAVEEPVAVDVAAAEQPAAEGSANVDEPTTEEAAVEVPAVAESATADAPVSEEPAVEEQIAVEEPVAVEPVAEEPAVEEPVAAIEHIAVAEPTAVDPAAVESAPCEQVTDVPVAGDEGAPVDEPAGDDTVARDLVVEEPAAAAPVESPVSGVPAPVQAAAATDGPEDSVQDTSIRSELQPSADMAGLAAAVSLGLASAGAALVATMASNQGTAQSVAGSEPEVVELQEGVGYESASPFEMVDGDSVPTEAEADRAITGPDVADDEAAPAQGSAPQSPAQLSQLDPDEGPVEGADPDDASGHRAPVVVGTIEHISSPTALADDAGGSDEISDIARSMASLPGTQPAAQTVPTEERPDTADSQQAPPGMSLGSTPSQPSYGCTNSQESLSRALDATAPFEGASGQDISKRDSAIHLDKRTDEDLAVTAEHAVARQDEDEEDSVVPTAATEEGRGVMSPFSTFSTPAFPEYFSRASAKQQGADVLEHEAQRASVSGVLPGPARRPKDVLMELNIETPYHGRQVLQLRANDNLDDKCDEFCDEFSMLELAHGMKTLVRGKVERRLARRRERALQAAAAKGKDSSRLSAQHYTTPAQPKLQSETPEANEAHRIERRKWLCDLLRGHGKDIGFDKLLAMLNISEERLGQFINKFSDVFTAVALRCPAYVGKKLRQPRINMTQVLKLLTSEENAVQELRRDLHIELDNSIKGEAALVPYFLQLLGMIQESRSMQPADDKLLWPSQDYAAAEHQTKPLLGGVHKIDCAVHFKSQGCRKLNSVHIPIEAKTSSHTGQLNDEVFGQLADYAHALWGCQPTRVFVPALLLHATEMTLVVFTRDKWYKCDIGGFCYSTKAPTVYDVESLRSSLIKLAFLLTLPPQEFGHFCDVSVGSPTWLKFTPPAAGPTGMTMLREASVVSEDYAGEGVVHLDEDLRIKRKCYPRGRLVFLYRMKFAEKDAVLKLMWTPVNRLPEPAVYQVLHGAGVDRIPKIYDQGILAKDPFGYRVDYMVVEDVGHPPDADIKGYASTSGESPCDRAVAMAAQVVKTLIEAKKAGVLHRDVSVGNIAVRGDRASLIDWGYAKLLTEGVNPAIIENLAATWEFDADDVLRNEDKHDPLTGTPMYMSIPVLVRAKTRGVVDDVESALYVLLDVVSRIQPPRPRAEGAEPPVAMDDTKGPSLAHVRACCFAVRDSYLSAFGVREASDRFHQVTDILYNYLFTRSDECISCLLARDPGYKREPDVDVLLESIYTLRRSKRIKNKGKGKAV</sequence>
<gene>
    <name evidence="1" type="ORF">IWQ57_001326</name>
</gene>